<accession>A0A402DTL8</accession>
<name>A0A402DTL8_9CELL</name>
<evidence type="ECO:0000259" key="1">
    <source>
        <dbReference type="Pfam" id="PF04101"/>
    </source>
</evidence>
<reference evidence="2 3" key="1">
    <citation type="submission" date="2019-01" db="EMBL/GenBank/DDBJ databases">
        <title>Draft genome sequence of Cellulomonas takizawaensis strain TKZ-21.</title>
        <authorList>
            <person name="Yamamura H."/>
            <person name="Hayashi T."/>
            <person name="Hamada M."/>
            <person name="Serisawa Y."/>
            <person name="Matsuyama K."/>
            <person name="Nakagawa Y."/>
            <person name="Otoguro M."/>
            <person name="Yanagida F."/>
            <person name="Hayakawa M."/>
        </authorList>
    </citation>
    <scope>NUCLEOTIDE SEQUENCE [LARGE SCALE GENOMIC DNA]</scope>
    <source>
        <strain evidence="2 3">NBRC12680</strain>
    </source>
</reference>
<dbReference type="EMBL" id="BIMR01000211">
    <property type="protein sequence ID" value="GCE77464.1"/>
    <property type="molecule type" value="Genomic_DNA"/>
</dbReference>
<comment type="caution">
    <text evidence="2">The sequence shown here is derived from an EMBL/GenBank/DDBJ whole genome shotgun (WGS) entry which is preliminary data.</text>
</comment>
<feature type="domain" description="Glycosyl transferase family 28 C-terminal" evidence="1">
    <location>
        <begin position="220"/>
        <end position="332"/>
    </location>
</feature>
<dbReference type="Gene3D" id="3.40.50.2000">
    <property type="entry name" value="Glycogen Phosphorylase B"/>
    <property type="match status" value="1"/>
</dbReference>
<keyword evidence="3" id="KW-1185">Reference proteome</keyword>
<dbReference type="InterPro" id="IPR007235">
    <property type="entry name" value="Glyco_trans_28_C"/>
</dbReference>
<organism evidence="2 3">
    <name type="scientific">Cellulomonas biazotea</name>
    <dbReference type="NCBI Taxonomy" id="1709"/>
    <lineage>
        <taxon>Bacteria</taxon>
        <taxon>Bacillati</taxon>
        <taxon>Actinomycetota</taxon>
        <taxon>Actinomycetes</taxon>
        <taxon>Micrococcales</taxon>
        <taxon>Cellulomonadaceae</taxon>
        <taxon>Cellulomonas</taxon>
    </lineage>
</organism>
<dbReference type="RefSeq" id="WP_130782073.1">
    <property type="nucleotide sequence ID" value="NZ_BIMR01000211.1"/>
</dbReference>
<dbReference type="Pfam" id="PF04101">
    <property type="entry name" value="Glyco_tran_28_C"/>
    <property type="match status" value="1"/>
</dbReference>
<dbReference type="OrthoDB" id="9802126at2"/>
<proteinExistence type="predicted"/>
<dbReference type="GO" id="GO:0016758">
    <property type="term" value="F:hexosyltransferase activity"/>
    <property type="evidence" value="ECO:0007669"/>
    <property type="project" value="InterPro"/>
</dbReference>
<dbReference type="PANTHER" id="PTHR21015">
    <property type="entry name" value="UDP-N-ACETYLGLUCOSAMINE--N-ACETYLMURAMYL-(PENTAPEPTIDE) PYROPHOSPHORYL-UNDECAPRENOL N-ACETYLGLUCOSAMINE TRANSFERASE 1"/>
    <property type="match status" value="1"/>
</dbReference>
<protein>
    <recommendedName>
        <fullName evidence="1">Glycosyl transferase family 28 C-terminal domain-containing protein</fullName>
    </recommendedName>
</protein>
<dbReference type="Proteomes" id="UP000289954">
    <property type="component" value="Unassembled WGS sequence"/>
</dbReference>
<dbReference type="PANTHER" id="PTHR21015:SF28">
    <property type="entry name" value="SLL1722 PROTEIN"/>
    <property type="match status" value="1"/>
</dbReference>
<evidence type="ECO:0000313" key="2">
    <source>
        <dbReference type="EMBL" id="GCE77464.1"/>
    </source>
</evidence>
<gene>
    <name evidence="2" type="ORF">CBZ_25200</name>
</gene>
<dbReference type="SUPFAM" id="SSF53756">
    <property type="entry name" value="UDP-Glycosyltransferase/glycogen phosphorylase"/>
    <property type="match status" value="1"/>
</dbReference>
<dbReference type="AlphaFoldDB" id="A0A402DTL8"/>
<sequence length="384" mass="42095">MRVAMYWHNGRSLGHTAESAKIAAALLDASPDVRFAGLTGAYRGLGMLPDAVDVVKLPSFANFDDPQGWRFRSRLGFAEDEFFAVRGELAQVFLRHYRPDVLLVNHLPSGAESELAPALQERAYTSAVLTLRGVLFDRAKTNREYFVGEVADHIARTYERITVHAPPEVFRLEEHYDVPQELLGRLRYTGYLADPSPLTRAEARERRGWHPDERVMVASMGGGQGAGHIWAAVVQSLRANRRAFDRALVVTGPYLEDAALRQVQAESAHLDGTTVVTYDDDLPTAMKGADLFVGAAGSNMISEVLSVAANAVLVPRQLRESEQSIHVGLLGRRGLVRTAGLQQVLDGALDDLVGEALAHPLAPDVPHLLGGARRYPQVLDEVVR</sequence>
<evidence type="ECO:0000313" key="3">
    <source>
        <dbReference type="Proteomes" id="UP000289954"/>
    </source>
</evidence>